<gene>
    <name evidence="3" type="ORF">CH341_10655</name>
</gene>
<comment type="caution">
    <text evidence="3">The sequence shown here is derived from an EMBL/GenBank/DDBJ whole genome shotgun (WGS) entry which is preliminary data.</text>
</comment>
<evidence type="ECO:0000313" key="4">
    <source>
        <dbReference type="Proteomes" id="UP000249130"/>
    </source>
</evidence>
<keyword evidence="4" id="KW-1185">Reference proteome</keyword>
<comment type="similarity">
    <text evidence="1">Belongs to the UPF0065 (bug) family.</text>
</comment>
<dbReference type="Pfam" id="PF03401">
    <property type="entry name" value="TctC"/>
    <property type="match status" value="1"/>
</dbReference>
<dbReference type="SUPFAM" id="SSF53850">
    <property type="entry name" value="Periplasmic binding protein-like II"/>
    <property type="match status" value="1"/>
</dbReference>
<feature type="signal peptide" evidence="2">
    <location>
        <begin position="1"/>
        <end position="26"/>
    </location>
</feature>
<name>A0A327L117_9BRAD</name>
<dbReference type="PIRSF" id="PIRSF017082">
    <property type="entry name" value="YflP"/>
    <property type="match status" value="1"/>
</dbReference>
<reference evidence="3 4" key="1">
    <citation type="submission" date="2017-07" db="EMBL/GenBank/DDBJ databases">
        <title>Draft Genome Sequences of Select Purple Nonsulfur Bacteria.</title>
        <authorList>
            <person name="Lasarre B."/>
            <person name="Mckinlay J.B."/>
        </authorList>
    </citation>
    <scope>NUCLEOTIDE SEQUENCE [LARGE SCALE GENOMIC DNA]</scope>
    <source>
        <strain evidence="3 4">DSM 5909</strain>
    </source>
</reference>
<keyword evidence="2" id="KW-0732">Signal</keyword>
<feature type="chain" id="PRO_5016296459" description="ABC transporter substrate-binding protein" evidence="2">
    <location>
        <begin position="27"/>
        <end position="325"/>
    </location>
</feature>
<evidence type="ECO:0008006" key="5">
    <source>
        <dbReference type="Google" id="ProtNLM"/>
    </source>
</evidence>
<dbReference type="Gene3D" id="3.40.190.10">
    <property type="entry name" value="Periplasmic binding protein-like II"/>
    <property type="match status" value="1"/>
</dbReference>
<evidence type="ECO:0000256" key="2">
    <source>
        <dbReference type="SAM" id="SignalP"/>
    </source>
</evidence>
<dbReference type="AlphaFoldDB" id="A0A327L117"/>
<evidence type="ECO:0000313" key="3">
    <source>
        <dbReference type="EMBL" id="RAI44141.1"/>
    </source>
</evidence>
<sequence length="325" mass="33855">MTRAIRWAGVVACLAALIGPASFASAQTYPDKPVRLVLPYAPGGIVDFIGRTLGQRLSEELGQPFVAENKPGAGGILGTDVVAQAAPDGYTLLLMDPAIIINPTLQENVPYDFKKDLKVVSVISSSPLVLVTSPALPAKTFAEFLAYAKANPGKLNYGSAGIGTTPHLAGELFSARAGAKAMHIPYRGIAAAFPDMMANKVQFAFSSITGAKPFTNDNRVRALATTGTKPSSAYPDLPTVAAAGLEGFDVDLWLAVFVPAATPEPIVAKLNKAVAAAIADAKTVEAFAKVGVEPRGTTPAEGNAIVAAEFEKWRKVIKDGGIKQP</sequence>
<organism evidence="3 4">
    <name type="scientific">Rhodoplanes roseus</name>
    <dbReference type="NCBI Taxonomy" id="29409"/>
    <lineage>
        <taxon>Bacteria</taxon>
        <taxon>Pseudomonadati</taxon>
        <taxon>Pseudomonadota</taxon>
        <taxon>Alphaproteobacteria</taxon>
        <taxon>Hyphomicrobiales</taxon>
        <taxon>Nitrobacteraceae</taxon>
        <taxon>Rhodoplanes</taxon>
    </lineage>
</organism>
<dbReference type="PANTHER" id="PTHR42928">
    <property type="entry name" value="TRICARBOXYLATE-BINDING PROTEIN"/>
    <property type="match status" value="1"/>
</dbReference>
<dbReference type="OrthoDB" id="8441754at2"/>
<dbReference type="CDD" id="cd13578">
    <property type="entry name" value="PBP2_Bug27"/>
    <property type="match status" value="1"/>
</dbReference>
<proteinExistence type="inferred from homology"/>
<dbReference type="EMBL" id="NPEX01000056">
    <property type="protein sequence ID" value="RAI44141.1"/>
    <property type="molecule type" value="Genomic_DNA"/>
</dbReference>
<dbReference type="Proteomes" id="UP000249130">
    <property type="component" value="Unassembled WGS sequence"/>
</dbReference>
<dbReference type="RefSeq" id="WP_111419017.1">
    <property type="nucleotide sequence ID" value="NZ_NPEX01000056.1"/>
</dbReference>
<dbReference type="PANTHER" id="PTHR42928:SF5">
    <property type="entry name" value="BLR1237 PROTEIN"/>
    <property type="match status" value="1"/>
</dbReference>
<dbReference type="InterPro" id="IPR042100">
    <property type="entry name" value="Bug_dom1"/>
</dbReference>
<dbReference type="Gene3D" id="3.40.190.150">
    <property type="entry name" value="Bordetella uptake gene, domain 1"/>
    <property type="match status" value="1"/>
</dbReference>
<accession>A0A327L117</accession>
<dbReference type="InterPro" id="IPR005064">
    <property type="entry name" value="BUG"/>
</dbReference>
<protein>
    <recommendedName>
        <fullName evidence="5">ABC transporter substrate-binding protein</fullName>
    </recommendedName>
</protein>
<evidence type="ECO:0000256" key="1">
    <source>
        <dbReference type="ARBA" id="ARBA00006987"/>
    </source>
</evidence>